<dbReference type="AlphaFoldDB" id="A0A9Q4FXI3"/>
<sequence>MAPLPQTVVESLNSSIMRHHIDGKGSGNGIGGKNLKCSDRTVRCQNISYLGHNAITVTI</sequence>
<reference evidence="1" key="1">
    <citation type="submission" date="2020-06" db="EMBL/GenBank/DDBJ databases">
        <title>Insight into the genomes of haloalkaliphilic bacilli from Kenyan soda lakes.</title>
        <authorList>
            <person name="Mwirichia R."/>
            <person name="Villamizar G.C."/>
            <person name="Poehlein A."/>
            <person name="Mugweru J."/>
            <person name="Kipnyargis A."/>
            <person name="Kiplimo D."/>
            <person name="Orwa P."/>
            <person name="Daniel R."/>
        </authorList>
    </citation>
    <scope>NUCLEOTIDE SEQUENCE</scope>
    <source>
        <strain evidence="1">B1096_S55</strain>
    </source>
</reference>
<organism evidence="1 2">
    <name type="scientific">Salipaludibacillus agaradhaerens</name>
    <name type="common">Bacillus agaradhaerens</name>
    <dbReference type="NCBI Taxonomy" id="76935"/>
    <lineage>
        <taxon>Bacteria</taxon>
        <taxon>Bacillati</taxon>
        <taxon>Bacillota</taxon>
        <taxon>Bacilli</taxon>
        <taxon>Bacillales</taxon>
        <taxon>Bacillaceae</taxon>
    </lineage>
</organism>
<keyword evidence="2" id="KW-1185">Reference proteome</keyword>
<name>A0A9Q4FXI3_SALAG</name>
<protein>
    <submittedName>
        <fullName evidence="1">Uncharacterized protein</fullName>
    </submittedName>
</protein>
<comment type="caution">
    <text evidence="1">The sequence shown here is derived from an EMBL/GenBank/DDBJ whole genome shotgun (WGS) entry which is preliminary data.</text>
</comment>
<accession>A0A9Q4FXI3</accession>
<proteinExistence type="predicted"/>
<dbReference type="EMBL" id="JABXYM010000001">
    <property type="protein sequence ID" value="MCR6095416.1"/>
    <property type="molecule type" value="Genomic_DNA"/>
</dbReference>
<gene>
    <name evidence="1" type="ORF">HXA33_02560</name>
</gene>
<evidence type="ECO:0000313" key="2">
    <source>
        <dbReference type="Proteomes" id="UP001057753"/>
    </source>
</evidence>
<dbReference type="Proteomes" id="UP001057753">
    <property type="component" value="Unassembled WGS sequence"/>
</dbReference>
<evidence type="ECO:0000313" key="1">
    <source>
        <dbReference type="EMBL" id="MCR6095416.1"/>
    </source>
</evidence>
<dbReference type="RefSeq" id="WP_257820164.1">
    <property type="nucleotide sequence ID" value="NZ_JABXYM010000001.1"/>
</dbReference>